<evidence type="ECO:0000313" key="2">
    <source>
        <dbReference type="Proteomes" id="UP000192578"/>
    </source>
</evidence>
<dbReference type="AlphaFoldDB" id="A0A1W0X7E1"/>
<protein>
    <submittedName>
        <fullName evidence="1">Uncharacterized protein</fullName>
    </submittedName>
</protein>
<comment type="caution">
    <text evidence="1">The sequence shown here is derived from an EMBL/GenBank/DDBJ whole genome shotgun (WGS) entry which is preliminary data.</text>
</comment>
<name>A0A1W0X7E1_HYPEX</name>
<dbReference type="EMBL" id="MTYJ01000011">
    <property type="protein sequence ID" value="OQV23445.1"/>
    <property type="molecule type" value="Genomic_DNA"/>
</dbReference>
<gene>
    <name evidence="1" type="ORF">BV898_02567</name>
</gene>
<organism evidence="1 2">
    <name type="scientific">Hypsibius exemplaris</name>
    <name type="common">Freshwater tardigrade</name>
    <dbReference type="NCBI Taxonomy" id="2072580"/>
    <lineage>
        <taxon>Eukaryota</taxon>
        <taxon>Metazoa</taxon>
        <taxon>Ecdysozoa</taxon>
        <taxon>Tardigrada</taxon>
        <taxon>Eutardigrada</taxon>
        <taxon>Parachela</taxon>
        <taxon>Hypsibioidea</taxon>
        <taxon>Hypsibiidae</taxon>
        <taxon>Hypsibius</taxon>
    </lineage>
</organism>
<evidence type="ECO:0000313" key="1">
    <source>
        <dbReference type="EMBL" id="OQV23445.1"/>
    </source>
</evidence>
<sequence>MRYFGFLLRSGVVEHVSCGFGGASVSCGLPGRPVFERLSAAAGVCLSALGLRVDPISKAPVFVLPLKTASLPSRLLSPRACITEL</sequence>
<proteinExistence type="predicted"/>
<dbReference type="Proteomes" id="UP000192578">
    <property type="component" value="Unassembled WGS sequence"/>
</dbReference>
<dbReference type="PROSITE" id="PS51257">
    <property type="entry name" value="PROKAR_LIPOPROTEIN"/>
    <property type="match status" value="1"/>
</dbReference>
<accession>A0A1W0X7E1</accession>
<keyword evidence="2" id="KW-1185">Reference proteome</keyword>
<reference evidence="2" key="1">
    <citation type="submission" date="2017-01" db="EMBL/GenBank/DDBJ databases">
        <title>Comparative genomics of anhydrobiosis in the tardigrade Hypsibius dujardini.</title>
        <authorList>
            <person name="Yoshida Y."/>
            <person name="Koutsovoulos G."/>
            <person name="Laetsch D."/>
            <person name="Stevens L."/>
            <person name="Kumar S."/>
            <person name="Horikawa D."/>
            <person name="Ishino K."/>
            <person name="Komine S."/>
            <person name="Tomita M."/>
            <person name="Blaxter M."/>
            <person name="Arakawa K."/>
        </authorList>
    </citation>
    <scope>NUCLEOTIDE SEQUENCE [LARGE SCALE GENOMIC DNA]</scope>
    <source>
        <strain evidence="2">Z151</strain>
    </source>
</reference>